<dbReference type="InterPro" id="IPR054160">
    <property type="entry name" value="MrkD_recept-bd"/>
</dbReference>
<accession>A0A4R3NH29</accession>
<name>A0A4R3NH29_9GAMM</name>
<evidence type="ECO:0000313" key="3">
    <source>
        <dbReference type="EMBL" id="TCT30996.1"/>
    </source>
</evidence>
<dbReference type="InterPro" id="IPR000259">
    <property type="entry name" value="Adhesion_dom_fimbrial"/>
</dbReference>
<dbReference type="InterPro" id="IPR050263">
    <property type="entry name" value="Bact_Fimbrial_Adh_Pro"/>
</dbReference>
<sequence length="339" mass="37010">MPIARIFTMKRLMYKLVIIITLFILPYSLANAAGCVPNSNLGKTVYLPVDNIIIQSDESIPVNTILKSYEVYTYPVGHPYYLSGGTCNFSFNSQYLNGWDQYASNKIAQTNINGIGIRAAPMNKDIIGYSVSFTTSPIHANGKMSIPGGYNWNVYIIKTGPISNANGQTIKAGPFAEFYTFDYTIDRRQTISKLAIPNNFRITVASCTINGSNDFNINLGDWFDTKFNKIGDVSNNIDIPISLSCIAGTNIKVTVTSDNIDDAANGRIGLTGIDKATGIAVQLLNNAGVAITLNQQITQRDNTAQGNYIFGWKARYIKTAETVTPGIANANATVNITYE</sequence>
<feature type="domain" description="Fimbrial-type adhesion" evidence="1">
    <location>
        <begin position="201"/>
        <end position="338"/>
    </location>
</feature>
<dbReference type="EMBL" id="SMAS01000008">
    <property type="protein sequence ID" value="TCT30996.1"/>
    <property type="molecule type" value="Genomic_DNA"/>
</dbReference>
<dbReference type="OrthoDB" id="6479211at2"/>
<dbReference type="PANTHER" id="PTHR33420">
    <property type="entry name" value="FIMBRIAL SUBUNIT ELFA-RELATED"/>
    <property type="match status" value="1"/>
</dbReference>
<proteinExistence type="predicted"/>
<dbReference type="InterPro" id="IPR036937">
    <property type="entry name" value="Adhesion_dom_fimbrial_sf"/>
</dbReference>
<dbReference type="AlphaFoldDB" id="A0A4R3NH29"/>
<dbReference type="PANTHER" id="PTHR33420:SF26">
    <property type="entry name" value="FIMBRIAL SUBUNIT"/>
    <property type="match status" value="1"/>
</dbReference>
<gene>
    <name evidence="3" type="ORF">EC835_108145</name>
</gene>
<evidence type="ECO:0000313" key="4">
    <source>
        <dbReference type="Proteomes" id="UP000295055"/>
    </source>
</evidence>
<organism evidence="3 4">
    <name type="scientific">Providencia alcalifaciens</name>
    <dbReference type="NCBI Taxonomy" id="126385"/>
    <lineage>
        <taxon>Bacteria</taxon>
        <taxon>Pseudomonadati</taxon>
        <taxon>Pseudomonadota</taxon>
        <taxon>Gammaproteobacteria</taxon>
        <taxon>Enterobacterales</taxon>
        <taxon>Morganellaceae</taxon>
        <taxon>Providencia</taxon>
    </lineage>
</organism>
<dbReference type="SUPFAM" id="SSF49401">
    <property type="entry name" value="Bacterial adhesins"/>
    <property type="match status" value="1"/>
</dbReference>
<dbReference type="Pfam" id="PF22003">
    <property type="entry name" value="MrkDrd"/>
    <property type="match status" value="1"/>
</dbReference>
<dbReference type="Gene3D" id="2.60.40.1090">
    <property type="entry name" value="Fimbrial-type adhesion domain"/>
    <property type="match status" value="1"/>
</dbReference>
<evidence type="ECO:0000259" key="2">
    <source>
        <dbReference type="Pfam" id="PF22003"/>
    </source>
</evidence>
<dbReference type="Proteomes" id="UP000295055">
    <property type="component" value="Unassembled WGS sequence"/>
</dbReference>
<dbReference type="InterPro" id="IPR008966">
    <property type="entry name" value="Adhesion_dom_sf"/>
</dbReference>
<evidence type="ECO:0000259" key="1">
    <source>
        <dbReference type="Pfam" id="PF00419"/>
    </source>
</evidence>
<protein>
    <submittedName>
        <fullName evidence="3">Type 1 fimbria pilin</fullName>
    </submittedName>
</protein>
<dbReference type="Pfam" id="PF00419">
    <property type="entry name" value="Fimbrial"/>
    <property type="match status" value="1"/>
</dbReference>
<dbReference type="GO" id="GO:0043709">
    <property type="term" value="P:cell adhesion involved in single-species biofilm formation"/>
    <property type="evidence" value="ECO:0007669"/>
    <property type="project" value="TreeGrafter"/>
</dbReference>
<dbReference type="Gene3D" id="2.60.40.3310">
    <property type="match status" value="1"/>
</dbReference>
<reference evidence="3 4" key="1">
    <citation type="submission" date="2019-03" db="EMBL/GenBank/DDBJ databases">
        <title>Genomic analyses of the natural microbiome of Caenorhabditis elegans.</title>
        <authorList>
            <person name="Samuel B."/>
        </authorList>
    </citation>
    <scope>NUCLEOTIDE SEQUENCE [LARGE SCALE GENOMIC DNA]</scope>
    <source>
        <strain evidence="3 4">JUb102</strain>
    </source>
</reference>
<comment type="caution">
    <text evidence="3">The sequence shown here is derived from an EMBL/GenBank/DDBJ whole genome shotgun (WGS) entry which is preliminary data.</text>
</comment>
<feature type="domain" description="MrkD-like receptor binding" evidence="2">
    <location>
        <begin position="51"/>
        <end position="181"/>
    </location>
</feature>
<dbReference type="GO" id="GO:0009289">
    <property type="term" value="C:pilus"/>
    <property type="evidence" value="ECO:0007669"/>
    <property type="project" value="InterPro"/>
</dbReference>